<evidence type="ECO:0000259" key="7">
    <source>
        <dbReference type="Pfam" id="PF17753"/>
    </source>
</evidence>
<dbReference type="GeneID" id="5891370"/>
<keyword evidence="5" id="KW-0326">Glycosidase</keyword>
<dbReference type="Pfam" id="PF17753">
    <property type="entry name" value="Ig_mannosidase"/>
    <property type="match status" value="1"/>
</dbReference>
<dbReference type="KEGG" id="mbr:MONBRDRAFT_25837"/>
<dbReference type="InterPro" id="IPR017853">
    <property type="entry name" value="GH"/>
</dbReference>
<dbReference type="PANTHER" id="PTHR43730">
    <property type="entry name" value="BETA-MANNOSIDASE"/>
    <property type="match status" value="1"/>
</dbReference>
<dbReference type="InterPro" id="IPR008979">
    <property type="entry name" value="Galactose-bd-like_sf"/>
</dbReference>
<protein>
    <recommendedName>
        <fullName evidence="2">beta-mannosidase</fullName>
        <ecNumber evidence="2">3.2.1.25</ecNumber>
    </recommendedName>
</protein>
<dbReference type="PANTHER" id="PTHR43730:SF1">
    <property type="entry name" value="BETA-MANNOSIDASE"/>
    <property type="match status" value="1"/>
</dbReference>
<feature type="domain" description="Beta-mannosidase Ig-fold" evidence="7">
    <location>
        <begin position="895"/>
        <end position="941"/>
    </location>
</feature>
<dbReference type="Gene3D" id="2.60.40.10">
    <property type="entry name" value="Immunoglobulins"/>
    <property type="match status" value="2"/>
</dbReference>
<feature type="signal peptide" evidence="6">
    <location>
        <begin position="1"/>
        <end position="23"/>
    </location>
</feature>
<dbReference type="EC" id="3.2.1.25" evidence="2"/>
<evidence type="ECO:0000313" key="9">
    <source>
        <dbReference type="EMBL" id="EDQ89170.1"/>
    </source>
</evidence>
<comment type="catalytic activity">
    <reaction evidence="1">
        <text>Hydrolysis of terminal, non-reducing beta-D-mannose residues in beta-D-mannosides.</text>
        <dbReference type="EC" id="3.2.1.25"/>
    </reaction>
</comment>
<dbReference type="Gene3D" id="3.20.20.80">
    <property type="entry name" value="Glycosidases"/>
    <property type="match status" value="2"/>
</dbReference>
<dbReference type="AlphaFoldDB" id="A9V0L0"/>
<dbReference type="GO" id="GO:0004567">
    <property type="term" value="F:beta-mannosidase activity"/>
    <property type="evidence" value="ECO:0000318"/>
    <property type="project" value="GO_Central"/>
</dbReference>
<dbReference type="InParanoid" id="A9V0L0"/>
<dbReference type="InterPro" id="IPR036156">
    <property type="entry name" value="Beta-gal/glucu_dom_sf"/>
</dbReference>
<keyword evidence="4" id="KW-0325">Glycoprotein</keyword>
<proteinExistence type="predicted"/>
<keyword evidence="3" id="KW-0378">Hydrolase</keyword>
<feature type="chain" id="PRO_5002745135" description="beta-mannosidase" evidence="6">
    <location>
        <begin position="24"/>
        <end position="972"/>
    </location>
</feature>
<dbReference type="eggNOG" id="KOG2230">
    <property type="taxonomic scope" value="Eukaryota"/>
</dbReference>
<evidence type="ECO:0000313" key="10">
    <source>
        <dbReference type="Proteomes" id="UP000001357"/>
    </source>
</evidence>
<evidence type="ECO:0000256" key="4">
    <source>
        <dbReference type="ARBA" id="ARBA00023180"/>
    </source>
</evidence>
<dbReference type="InterPro" id="IPR041625">
    <property type="entry name" value="Beta-mannosidase_Ig"/>
</dbReference>
<dbReference type="EMBL" id="CH991552">
    <property type="protein sequence ID" value="EDQ89170.1"/>
    <property type="molecule type" value="Genomic_DNA"/>
</dbReference>
<evidence type="ECO:0000256" key="2">
    <source>
        <dbReference type="ARBA" id="ARBA00012754"/>
    </source>
</evidence>
<evidence type="ECO:0000256" key="1">
    <source>
        <dbReference type="ARBA" id="ARBA00000829"/>
    </source>
</evidence>
<name>A9V0L0_MONBE</name>
<dbReference type="SUPFAM" id="SSF49303">
    <property type="entry name" value="beta-Galactosidase/glucuronidase domain"/>
    <property type="match status" value="2"/>
</dbReference>
<dbReference type="Proteomes" id="UP000001357">
    <property type="component" value="Unassembled WGS sequence"/>
</dbReference>
<dbReference type="GO" id="GO:0006516">
    <property type="term" value="P:glycoprotein catabolic process"/>
    <property type="evidence" value="ECO:0000318"/>
    <property type="project" value="GO_Central"/>
</dbReference>
<dbReference type="PROSITE" id="PS51257">
    <property type="entry name" value="PROKAR_LIPOPROTEIN"/>
    <property type="match status" value="1"/>
</dbReference>
<dbReference type="FunFam" id="2.60.120.260:FF:000320">
    <property type="entry name" value="Predicted protein"/>
    <property type="match status" value="1"/>
</dbReference>
<keyword evidence="10" id="KW-1185">Reference proteome</keyword>
<evidence type="ECO:0000259" key="8">
    <source>
        <dbReference type="Pfam" id="PF22666"/>
    </source>
</evidence>
<organism evidence="9 10">
    <name type="scientific">Monosiga brevicollis</name>
    <name type="common">Choanoflagellate</name>
    <dbReference type="NCBI Taxonomy" id="81824"/>
    <lineage>
        <taxon>Eukaryota</taxon>
        <taxon>Choanoflagellata</taxon>
        <taxon>Craspedida</taxon>
        <taxon>Salpingoecidae</taxon>
        <taxon>Monosiga</taxon>
    </lineage>
</organism>
<dbReference type="InterPro" id="IPR013783">
    <property type="entry name" value="Ig-like_fold"/>
</dbReference>
<dbReference type="Pfam" id="PF22666">
    <property type="entry name" value="Glyco_hydro_2_N2"/>
    <property type="match status" value="1"/>
</dbReference>
<dbReference type="Gene3D" id="2.60.120.260">
    <property type="entry name" value="Galactose-binding domain-like"/>
    <property type="match status" value="1"/>
</dbReference>
<dbReference type="InterPro" id="IPR050887">
    <property type="entry name" value="Beta-mannosidase_GH2"/>
</dbReference>
<evidence type="ECO:0000256" key="3">
    <source>
        <dbReference type="ARBA" id="ARBA00022801"/>
    </source>
</evidence>
<accession>A9V0L0</accession>
<dbReference type="STRING" id="81824.A9V0L0"/>
<feature type="domain" description="Beta-mannosidase-like galactose-binding" evidence="8">
    <location>
        <begin position="48"/>
        <end position="167"/>
    </location>
</feature>
<evidence type="ECO:0000256" key="5">
    <source>
        <dbReference type="ARBA" id="ARBA00023295"/>
    </source>
</evidence>
<dbReference type="OMA" id="SISYMPC"/>
<dbReference type="SUPFAM" id="SSF49785">
    <property type="entry name" value="Galactose-binding domain-like"/>
    <property type="match status" value="1"/>
</dbReference>
<evidence type="ECO:0000256" key="6">
    <source>
        <dbReference type="SAM" id="SignalP"/>
    </source>
</evidence>
<reference evidence="9 10" key="1">
    <citation type="journal article" date="2008" name="Nature">
        <title>The genome of the choanoflagellate Monosiga brevicollis and the origin of metazoans.</title>
        <authorList>
            <consortium name="JGI Sequencing"/>
            <person name="King N."/>
            <person name="Westbrook M.J."/>
            <person name="Young S.L."/>
            <person name="Kuo A."/>
            <person name="Abedin M."/>
            <person name="Chapman J."/>
            <person name="Fairclough S."/>
            <person name="Hellsten U."/>
            <person name="Isogai Y."/>
            <person name="Letunic I."/>
            <person name="Marr M."/>
            <person name="Pincus D."/>
            <person name="Putnam N."/>
            <person name="Rokas A."/>
            <person name="Wright K.J."/>
            <person name="Zuzow R."/>
            <person name="Dirks W."/>
            <person name="Good M."/>
            <person name="Goodstein D."/>
            <person name="Lemons D."/>
            <person name="Li W."/>
            <person name="Lyons J.B."/>
            <person name="Morris A."/>
            <person name="Nichols S."/>
            <person name="Richter D.J."/>
            <person name="Salamov A."/>
            <person name="Bork P."/>
            <person name="Lim W.A."/>
            <person name="Manning G."/>
            <person name="Miller W.T."/>
            <person name="McGinnis W."/>
            <person name="Shapiro H."/>
            <person name="Tjian R."/>
            <person name="Grigoriev I.V."/>
            <person name="Rokhsar D."/>
        </authorList>
    </citation>
    <scope>NUCLEOTIDE SEQUENCE [LARGE SCALE GENOMIC DNA]</scope>
    <source>
        <strain evidence="10">MX1 / ATCC 50154</strain>
    </source>
</reference>
<dbReference type="RefSeq" id="XP_001746275.1">
    <property type="nucleotide sequence ID" value="XM_001746223.1"/>
</dbReference>
<gene>
    <name evidence="9" type="ORF">MONBRDRAFT_25837</name>
</gene>
<sequence>MKEPHRLGPMMALLLACAALTAGQYLQEPDLRDYPLAAKNVTYLDGTWKLQSAAVGMSFTGQVPGDLLTDLQLAGVIGDPLYEVNFRNTSLWNDYDWEYSTSFELAAKPEGSLFLVLDGVKMGAVVSFNGEPLDHLVDQFYRYQFDVTSLAVVGTNTISIAFENNIFVNGRFMGCAGGWDWAPYTGNWDTAHMAKTFSRGIWKSVYLAELEPVAITHFVPHTFYKGDYPTEPLGDYIANISFQVAAEDMLLWWPAGYGQQALYTVRATFTPTQGTAVSTTRRIGFRMFALVTGNDTDPDYVAKNANVDGTDDHGMYFRVNGLIIFSRGANMIPMENLEGRMSAEAHRQIVRNAHDGGMNTLRVWGGGIFLPDAWYEECDKLGMIVYHDMAYAQRGHAPTQDAVQDAELRHQIRRLSHHPSICIWDGCNECQVVIGSDTGIYATFVMTLVAEEDGSRVVWPSCPADGWKSGVNRLTAAPNGQPLITVVHEKAEAPVAAPDDHCDYQQNIDFDAGSSWISKAMSSDNVTAECCEFCRNTTSCKASILSSGICYLKNNTATPSYAPNRIACWPKPHGPLPPVPPEPHTFETHGPYQHGSGFPSVNGGNGYDPFSANIPTTFTKTATGPALENVFASEFGCVVMSSFESMSATLAPEHWGLHGNASADSCNSGFEKQCDGDNVMAQRNYPCDSLIYTYFGTKQNLDDAGSEAFKRQLYQCMISQALEMKSNIETRRASNQFGVLTWQLNEIWPTGGWGSLEYGSAVYGQVVGGRWKPLHYLMKKSIYTDVMATCAHGGVCYVKNDSPYTFNGRVEVSTIRFADGHSSVWQVERVNMARGAGVTEWFTLENFNANNFNGSQAMLRAVVTSDEGQVMSDNFIPWATPEFMDVPAASIDASVATKANADGTVNITLSTKSPAFYVVLTTRAQGRFSDNAFYLAPGTTVRSYRPATPLGGHVARKLTWLCSGCGNSFFFS</sequence>
<dbReference type="InterPro" id="IPR054593">
    <property type="entry name" value="Beta-mannosidase-like_N2"/>
</dbReference>
<dbReference type="SUPFAM" id="SSF51445">
    <property type="entry name" value="(Trans)glycosidases"/>
    <property type="match status" value="2"/>
</dbReference>
<keyword evidence="6" id="KW-0732">Signal</keyword>